<sequence length="256" mass="28776">MRIIVCENYELLSKKAAQIVGSQMILEPKSILGLATGSTPVGMYKNLIKMYEEGLIDFSKIKTFNLDEYYKLPIDNNQSYHYFMDENLFNHININRENIHIPNGMSDDIDTECVLYDQMIDDNGGIDIQVLGIGNNAHIGFNEPTINFNKGTHVVTLDESTRKANARFFNSLDEVPTKAITMGTGSIFKSKKIMLLASGKNKAEAIYNTVHGKVTPEVPSSILQFHKDVILILDKEAASLLNKNDYELMSEFAKVK</sequence>
<feature type="active site" description="Proton acceptor; for ring-opening step" evidence="4">
    <location>
        <position position="138"/>
    </location>
</feature>
<dbReference type="GO" id="GO:0004342">
    <property type="term" value="F:glucosamine-6-phosphate deaminase activity"/>
    <property type="evidence" value="ECO:0007669"/>
    <property type="project" value="UniProtKB-UniRule"/>
</dbReference>
<dbReference type="GO" id="GO:0042802">
    <property type="term" value="F:identical protein binding"/>
    <property type="evidence" value="ECO:0007669"/>
    <property type="project" value="TreeGrafter"/>
</dbReference>
<dbReference type="RefSeq" id="WP_039678604.1">
    <property type="nucleotide sequence ID" value="NZ_JAWGXO010000003.1"/>
</dbReference>
<dbReference type="STRING" id="1577792.QX51_03880"/>
<dbReference type="Proteomes" id="UP000031189">
    <property type="component" value="Unassembled WGS sequence"/>
</dbReference>
<comment type="pathway">
    <text evidence="4">Amino-sugar metabolism; N-acetylneuraminate degradation; D-fructose 6-phosphate from N-acetylneuraminate: step 5/5.</text>
</comment>
<dbReference type="SUPFAM" id="SSF100950">
    <property type="entry name" value="NagB/RpiA/CoA transferase-like"/>
    <property type="match status" value="1"/>
</dbReference>
<dbReference type="OrthoDB" id="9791139at2"/>
<accession>A0A0B3VZQ5</accession>
<evidence type="ECO:0000256" key="3">
    <source>
        <dbReference type="ARBA" id="ARBA00023277"/>
    </source>
</evidence>
<dbReference type="FunFam" id="3.40.50.1360:FF:000003">
    <property type="entry name" value="Glucosamine-6-phosphate deaminase"/>
    <property type="match status" value="1"/>
</dbReference>
<dbReference type="InterPro" id="IPR004547">
    <property type="entry name" value="Glucosamine6P_isomerase"/>
</dbReference>
<dbReference type="HAMAP" id="MF_01241">
    <property type="entry name" value="GlcN6P_deamin"/>
    <property type="match status" value="1"/>
</dbReference>
<comment type="similarity">
    <text evidence="4">Belongs to the glucosamine/galactosamine-6-phosphate isomerase family. NagB subfamily.</text>
</comment>
<evidence type="ECO:0000259" key="5">
    <source>
        <dbReference type="Pfam" id="PF01182"/>
    </source>
</evidence>
<dbReference type="GO" id="GO:0005737">
    <property type="term" value="C:cytoplasm"/>
    <property type="evidence" value="ECO:0007669"/>
    <property type="project" value="TreeGrafter"/>
</dbReference>
<keyword evidence="2 4" id="KW-0378">Hydrolase</keyword>
<dbReference type="CDD" id="cd01399">
    <property type="entry name" value="GlcN6P_deaminase"/>
    <property type="match status" value="1"/>
</dbReference>
<keyword evidence="7" id="KW-1185">Reference proteome</keyword>
<comment type="caution">
    <text evidence="4">Lacks conserved residue(s) required for the propagation of feature annotation.</text>
</comment>
<evidence type="ECO:0000256" key="4">
    <source>
        <dbReference type="HAMAP-Rule" id="MF_01241"/>
    </source>
</evidence>
<evidence type="ECO:0000256" key="1">
    <source>
        <dbReference type="ARBA" id="ARBA00000644"/>
    </source>
</evidence>
<reference evidence="6 7" key="1">
    <citation type="submission" date="2014-12" db="EMBL/GenBank/DDBJ databases">
        <title>Draft genome sequence of Terrisporobacter sp. 08-306576, isolated from the blood culture of a bacteremia patient.</title>
        <authorList>
            <person name="Lund L.C."/>
            <person name="Sydenham T.V."/>
            <person name="Hogh S.V."/>
            <person name="Skov M.N."/>
            <person name="Kemp M."/>
            <person name="Justesen U.S."/>
        </authorList>
    </citation>
    <scope>NUCLEOTIDE SEQUENCE [LARGE SCALE GENOMIC DNA]</scope>
    <source>
        <strain evidence="6 7">08-306576</strain>
    </source>
</reference>
<dbReference type="InterPro" id="IPR006148">
    <property type="entry name" value="Glc/Gal-6P_isomerase"/>
</dbReference>
<dbReference type="GO" id="GO:0019262">
    <property type="term" value="P:N-acetylneuraminate catabolic process"/>
    <property type="evidence" value="ECO:0007669"/>
    <property type="project" value="UniProtKB-UniRule"/>
</dbReference>
<dbReference type="AlphaFoldDB" id="A0A0B3VZQ5"/>
<keyword evidence="3 4" id="KW-0119">Carbohydrate metabolism</keyword>
<dbReference type="EMBL" id="JWHR01000044">
    <property type="protein sequence ID" value="KHS58228.1"/>
    <property type="molecule type" value="Genomic_DNA"/>
</dbReference>
<organism evidence="6 7">
    <name type="scientific">Terrisporobacter othiniensis</name>
    <dbReference type="NCBI Taxonomy" id="1577792"/>
    <lineage>
        <taxon>Bacteria</taxon>
        <taxon>Bacillati</taxon>
        <taxon>Bacillota</taxon>
        <taxon>Clostridia</taxon>
        <taxon>Peptostreptococcales</taxon>
        <taxon>Peptostreptococcaceae</taxon>
        <taxon>Terrisporobacter</taxon>
    </lineage>
</organism>
<protein>
    <recommendedName>
        <fullName evidence="4">Glucosamine-6-phosphate deaminase</fullName>
        <ecNumber evidence="4">3.5.99.6</ecNumber>
    </recommendedName>
    <alternativeName>
        <fullName evidence="4">GlcN6P deaminase</fullName>
        <shortName evidence="4">GNPDA</shortName>
    </alternativeName>
    <alternativeName>
        <fullName evidence="4">Glucosamine-6-phosphate isomerase</fullName>
    </alternativeName>
</protein>
<dbReference type="InterPro" id="IPR037171">
    <property type="entry name" value="NagB/RpiA_transferase-like"/>
</dbReference>
<dbReference type="PANTHER" id="PTHR11280">
    <property type="entry name" value="GLUCOSAMINE-6-PHOSPHATE ISOMERASE"/>
    <property type="match status" value="1"/>
</dbReference>
<feature type="domain" description="Glucosamine/galactosamine-6-phosphate isomerase" evidence="5">
    <location>
        <begin position="32"/>
        <end position="226"/>
    </location>
</feature>
<dbReference type="GO" id="GO:0006046">
    <property type="term" value="P:N-acetylglucosamine catabolic process"/>
    <property type="evidence" value="ECO:0007669"/>
    <property type="project" value="UniProtKB-UniRule"/>
</dbReference>
<dbReference type="UniPathway" id="UPA00629">
    <property type="reaction ID" value="UER00684"/>
</dbReference>
<comment type="catalytic activity">
    <reaction evidence="1 4">
        <text>alpha-D-glucosamine 6-phosphate + H2O = beta-D-fructose 6-phosphate + NH4(+)</text>
        <dbReference type="Rhea" id="RHEA:12172"/>
        <dbReference type="ChEBI" id="CHEBI:15377"/>
        <dbReference type="ChEBI" id="CHEBI:28938"/>
        <dbReference type="ChEBI" id="CHEBI:57634"/>
        <dbReference type="ChEBI" id="CHEBI:75989"/>
        <dbReference type="EC" id="3.5.99.6"/>
    </reaction>
</comment>
<feature type="active site" description="Proton acceptor; for enolization step" evidence="4">
    <location>
        <position position="67"/>
    </location>
</feature>
<evidence type="ECO:0000256" key="2">
    <source>
        <dbReference type="ARBA" id="ARBA00022801"/>
    </source>
</evidence>
<dbReference type="Gene3D" id="3.40.50.1360">
    <property type="match status" value="1"/>
</dbReference>
<name>A0A0B3VZQ5_9FIRM</name>
<feature type="active site" description="For ring-opening step" evidence="4">
    <location>
        <position position="136"/>
    </location>
</feature>
<dbReference type="NCBIfam" id="NF001684">
    <property type="entry name" value="PRK00443.1-4"/>
    <property type="match status" value="1"/>
</dbReference>
<evidence type="ECO:0000313" key="6">
    <source>
        <dbReference type="EMBL" id="KHS58228.1"/>
    </source>
</evidence>
<evidence type="ECO:0000313" key="7">
    <source>
        <dbReference type="Proteomes" id="UP000031189"/>
    </source>
</evidence>
<dbReference type="EC" id="3.5.99.6" evidence="4"/>
<dbReference type="GO" id="GO:0006043">
    <property type="term" value="P:glucosamine catabolic process"/>
    <property type="evidence" value="ECO:0007669"/>
    <property type="project" value="TreeGrafter"/>
</dbReference>
<dbReference type="Pfam" id="PF01182">
    <property type="entry name" value="Glucosamine_iso"/>
    <property type="match status" value="1"/>
</dbReference>
<feature type="active site" description="For ring-opening step" evidence="4">
    <location>
        <position position="143"/>
    </location>
</feature>
<dbReference type="NCBIfam" id="TIGR00502">
    <property type="entry name" value="nagB"/>
    <property type="match status" value="1"/>
</dbReference>
<dbReference type="PANTHER" id="PTHR11280:SF5">
    <property type="entry name" value="GLUCOSAMINE-6-PHOSPHATE ISOMERASE"/>
    <property type="match status" value="1"/>
</dbReference>
<dbReference type="GO" id="GO:0005975">
    <property type="term" value="P:carbohydrate metabolic process"/>
    <property type="evidence" value="ECO:0007669"/>
    <property type="project" value="InterPro"/>
</dbReference>
<comment type="function">
    <text evidence="4">Catalyzes the reversible isomerization-deamination of glucosamine 6-phosphate (GlcN6P) to form fructose 6-phosphate (Fru6P) and ammonium ion.</text>
</comment>
<gene>
    <name evidence="4" type="primary">nagB</name>
    <name evidence="6" type="ORF">QX51_03880</name>
</gene>
<proteinExistence type="inferred from homology"/>
<comment type="caution">
    <text evidence="6">The sequence shown here is derived from an EMBL/GenBank/DDBJ whole genome shotgun (WGS) entry which is preliminary data.</text>
</comment>